<gene>
    <name evidence="2" type="ORF">PUMCH_000030</name>
</gene>
<keyword evidence="3" id="KW-1185">Reference proteome</keyword>
<dbReference type="GeneID" id="88171099"/>
<evidence type="ECO:0000256" key="1">
    <source>
        <dbReference type="SAM" id="MobiDB-lite"/>
    </source>
</evidence>
<proteinExistence type="predicted"/>
<feature type="compositionally biased region" description="Low complexity" evidence="1">
    <location>
        <begin position="104"/>
        <end position="115"/>
    </location>
</feature>
<protein>
    <submittedName>
        <fullName evidence="2">Uncharacterized protein</fullName>
    </submittedName>
</protein>
<dbReference type="AlphaFoldDB" id="A0AAX4H3E1"/>
<organism evidence="2 3">
    <name type="scientific">Australozyma saopauloensis</name>
    <dbReference type="NCBI Taxonomy" id="291208"/>
    <lineage>
        <taxon>Eukaryota</taxon>
        <taxon>Fungi</taxon>
        <taxon>Dikarya</taxon>
        <taxon>Ascomycota</taxon>
        <taxon>Saccharomycotina</taxon>
        <taxon>Pichiomycetes</taxon>
        <taxon>Metschnikowiaceae</taxon>
        <taxon>Australozyma</taxon>
    </lineage>
</organism>
<dbReference type="EMBL" id="CP138894">
    <property type="protein sequence ID" value="WPK22814.1"/>
    <property type="molecule type" value="Genomic_DNA"/>
</dbReference>
<dbReference type="KEGG" id="asau:88171099"/>
<reference evidence="2 3" key="1">
    <citation type="submission" date="2023-10" db="EMBL/GenBank/DDBJ databases">
        <title>Draft Genome Sequence of Candida saopaulonensis from a very Premature Infant with Sepsis.</title>
        <authorList>
            <person name="Ning Y."/>
            <person name="Dai R."/>
            <person name="Xiao M."/>
            <person name="Xu Y."/>
            <person name="Yan Q."/>
            <person name="Zhang L."/>
        </authorList>
    </citation>
    <scope>NUCLEOTIDE SEQUENCE [LARGE SCALE GENOMIC DNA]</scope>
    <source>
        <strain evidence="2 3">19XY460</strain>
    </source>
</reference>
<evidence type="ECO:0000313" key="3">
    <source>
        <dbReference type="Proteomes" id="UP001338582"/>
    </source>
</evidence>
<dbReference type="RefSeq" id="XP_062875201.1">
    <property type="nucleotide sequence ID" value="XM_063019131.1"/>
</dbReference>
<sequence length="676" mass="74926">MTSNRWDSRKKRRLAKNWPLDFSKSLGSSPSYTISDVLTAELMKGASESGRSSSKNSQPRYSRNVAHIAETELSVSIPALGPLFESNYYTRHLTSDGMIQNKQSSSGSDSSAHFSDAARRRHATLNQIPEQFSEFILEQNVVTDSDRTRQISDLMGSQATIFSTRDNDSALNRPSRFKSKSKSVKAGIDYPTEGYNRPKRRGAIRFKPGSKIYRAYAKMRRFASSCRSRFTLLWEFVAKSKRMNAKTQLRRLKLEKRRNRIIPKVGRGIISAPVNNPQLGLNIGAERVSALTDDVRNMAGMLNDQPNPGHPFHEQVGKLSHLSNYIKEQKNMAPVTTKSVSPFLADSKAPTPPPHGISAIAIKDNIQEGSAQRAMNDAEIQQDLKPSSGLRVVAKDTAPQLSGDQQPLDTVGLELWNRYLRNVTALRIRLRQEIALFQALAAGQAVPDFFIPKTPQVDVQMPALNSNSHEAYKPALSVSEKLSNSKPSEVSFILSQKASIVETHDDKSQHARAQSLVIDSSIEENLIECKSSIEESETDFAFSLAQSASQYSVNLSAKPSVSRQTLTSLAYSDDCDVDSIDENVDKMQQVLNRRSMLGEMLDYTSDDDASTIASQTSHDTIDSQIMRRYGTILSIHGPNYMSRSSSKYSPALSTILQAPLGLTRSPGFTSNLHLVS</sequence>
<evidence type="ECO:0000313" key="2">
    <source>
        <dbReference type="EMBL" id="WPK22814.1"/>
    </source>
</evidence>
<accession>A0AAX4H3E1</accession>
<name>A0AAX4H3E1_9ASCO</name>
<dbReference type="Proteomes" id="UP001338582">
    <property type="component" value="Chromosome 1"/>
</dbReference>
<feature type="region of interest" description="Disordered" evidence="1">
    <location>
        <begin position="99"/>
        <end position="118"/>
    </location>
</feature>